<name>A0A7S3D0E7_9EUKA</name>
<dbReference type="GO" id="GO:0043022">
    <property type="term" value="F:ribosome binding"/>
    <property type="evidence" value="ECO:0007669"/>
    <property type="project" value="TreeGrafter"/>
</dbReference>
<feature type="compositionally biased region" description="Basic and acidic residues" evidence="2">
    <location>
        <begin position="391"/>
        <end position="449"/>
    </location>
</feature>
<gene>
    <name evidence="4" type="ORF">PBIL07802_LOCUS4884</name>
</gene>
<feature type="compositionally biased region" description="Gly residues" evidence="2">
    <location>
        <begin position="275"/>
        <end position="291"/>
    </location>
</feature>
<feature type="compositionally biased region" description="Low complexity" evidence="2">
    <location>
        <begin position="681"/>
        <end position="701"/>
    </location>
</feature>
<dbReference type="InterPro" id="IPR044288">
    <property type="entry name" value="ZNF598/HEL2"/>
</dbReference>
<evidence type="ECO:0000256" key="1">
    <source>
        <dbReference type="PROSITE-ProRule" id="PRU00175"/>
    </source>
</evidence>
<dbReference type="GO" id="GO:0008270">
    <property type="term" value="F:zinc ion binding"/>
    <property type="evidence" value="ECO:0007669"/>
    <property type="project" value="UniProtKB-KW"/>
</dbReference>
<dbReference type="Gene3D" id="3.30.40.10">
    <property type="entry name" value="Zinc/RING finger domain, C3HC4 (zinc finger)"/>
    <property type="match status" value="1"/>
</dbReference>
<dbReference type="PROSITE" id="PS50089">
    <property type="entry name" value="ZF_RING_2"/>
    <property type="match status" value="1"/>
</dbReference>
<organism evidence="4">
    <name type="scientific">Palpitomonas bilix</name>
    <dbReference type="NCBI Taxonomy" id="652834"/>
    <lineage>
        <taxon>Eukaryota</taxon>
        <taxon>Eukaryota incertae sedis</taxon>
    </lineage>
</organism>
<dbReference type="SMART" id="SM00355">
    <property type="entry name" value="ZnF_C2H2"/>
    <property type="match status" value="4"/>
</dbReference>
<keyword evidence="1" id="KW-0863">Zinc-finger</keyword>
<feature type="compositionally biased region" description="Basic residues" evidence="2">
    <location>
        <begin position="627"/>
        <end position="642"/>
    </location>
</feature>
<keyword evidence="1" id="KW-0862">Zinc</keyword>
<dbReference type="GO" id="GO:0072344">
    <property type="term" value="P:rescue of stalled ribosome"/>
    <property type="evidence" value="ECO:0007669"/>
    <property type="project" value="InterPro"/>
</dbReference>
<feature type="compositionally biased region" description="Low complexity" evidence="2">
    <location>
        <begin position="535"/>
        <end position="567"/>
    </location>
</feature>
<dbReference type="PANTHER" id="PTHR22938:SF0">
    <property type="entry name" value="E3 UBIQUITIN-PROTEIN LIGASE ZNF598"/>
    <property type="match status" value="1"/>
</dbReference>
<keyword evidence="1" id="KW-0479">Metal-binding</keyword>
<dbReference type="GO" id="GO:0016567">
    <property type="term" value="P:protein ubiquitination"/>
    <property type="evidence" value="ECO:0007669"/>
    <property type="project" value="TreeGrafter"/>
</dbReference>
<proteinExistence type="predicted"/>
<dbReference type="InterPro" id="IPR001841">
    <property type="entry name" value="Znf_RING"/>
</dbReference>
<feature type="compositionally biased region" description="Basic and acidic residues" evidence="2">
    <location>
        <begin position="330"/>
        <end position="345"/>
    </location>
</feature>
<evidence type="ECO:0000256" key="2">
    <source>
        <dbReference type="SAM" id="MobiDB-lite"/>
    </source>
</evidence>
<dbReference type="AlphaFoldDB" id="A0A7S3D0E7"/>
<feature type="region of interest" description="Disordered" evidence="2">
    <location>
        <begin position="527"/>
        <end position="567"/>
    </location>
</feature>
<dbReference type="Pfam" id="PF23202">
    <property type="entry name" value="PAH_ZNF598"/>
    <property type="match status" value="1"/>
</dbReference>
<feature type="region of interest" description="Disordered" evidence="2">
    <location>
        <begin position="275"/>
        <end position="449"/>
    </location>
</feature>
<protein>
    <recommendedName>
        <fullName evidence="3">RING-type domain-containing protein</fullName>
    </recommendedName>
</protein>
<dbReference type="GO" id="GO:0061630">
    <property type="term" value="F:ubiquitin protein ligase activity"/>
    <property type="evidence" value="ECO:0007669"/>
    <property type="project" value="InterPro"/>
</dbReference>
<feature type="compositionally biased region" description="Low complexity" evidence="2">
    <location>
        <begin position="346"/>
        <end position="364"/>
    </location>
</feature>
<dbReference type="InterPro" id="IPR057634">
    <property type="entry name" value="PAH_ZNF598/HEL2"/>
</dbReference>
<accession>A0A7S3D0E7</accession>
<feature type="domain" description="RING-type" evidence="3">
    <location>
        <begin position="15"/>
        <end position="55"/>
    </location>
</feature>
<dbReference type="EMBL" id="HBIB01007870">
    <property type="protein sequence ID" value="CAE0242719.1"/>
    <property type="molecule type" value="Transcribed_RNA"/>
</dbReference>
<feature type="compositionally biased region" description="Basic and acidic residues" evidence="2">
    <location>
        <begin position="594"/>
        <end position="626"/>
    </location>
</feature>
<feature type="region of interest" description="Disordered" evidence="2">
    <location>
        <begin position="588"/>
        <end position="755"/>
    </location>
</feature>
<dbReference type="SUPFAM" id="SSF57850">
    <property type="entry name" value="RING/U-box"/>
    <property type="match status" value="1"/>
</dbReference>
<evidence type="ECO:0000313" key="4">
    <source>
        <dbReference type="EMBL" id="CAE0242719.1"/>
    </source>
</evidence>
<dbReference type="PANTHER" id="PTHR22938">
    <property type="entry name" value="ZINC FINGER PROTEIN 598"/>
    <property type="match status" value="1"/>
</dbReference>
<evidence type="ECO:0000259" key="3">
    <source>
        <dbReference type="PROSITE" id="PS50089"/>
    </source>
</evidence>
<reference evidence="4" key="1">
    <citation type="submission" date="2021-01" db="EMBL/GenBank/DDBJ databases">
        <authorList>
            <person name="Corre E."/>
            <person name="Pelletier E."/>
            <person name="Niang G."/>
            <person name="Scheremetjew M."/>
            <person name="Finn R."/>
            <person name="Kale V."/>
            <person name="Holt S."/>
            <person name="Cochrane G."/>
            <person name="Meng A."/>
            <person name="Brown T."/>
            <person name="Cohen L."/>
        </authorList>
    </citation>
    <scope>NUCLEOTIDE SEQUENCE</scope>
    <source>
        <strain evidence="4">NIES-2562</strain>
    </source>
</reference>
<sequence length="755" mass="83667">MSPRLRAESDQEGACNLCCESPTHFCIASCSHRICSSCFLHITLLSKKKECPMCKTEYGNVYVVRPHIHDFAQVRKEDYRVFDAPTKMHAQTDSDIIAAKKVMNTNCSVCGWKGNSKPALVRHLRESHKLELCKLCCDNQLLFVSEQKAMKSDALRTHTEETHPRCRFCRRDYYNNDALFEHLKRDHYSCGICQKNGVMYEFYADTANLVAHQRREHFVCDDVDCQLTAFETAFELEVHRRSVHENGGGGGGVRGKGKKREMRIDAHLLFGDGGGVGVGNSGGASGGGGGSERGRRKGGGKRGEREGGRGGRRSRRGEEEGREEEGVDGGSERRSISALHEDALERASVGGRRRQQGGSSANSRTVADSSRGMSRVEENSAERGAIVTVVEGRRGEEEEGRRGDSAKMERQERREVREEGISREEEEKGRKEREKEKQEQQQEEMKRRNRQLVERIRTCLDGDEQLFSRFRLLATHYRLDEINADEYCLRVVDLLGRDADSIMPELISLLPDMTKRTSLFTAYQSYKKEKASDRTSPSSSSFSTVSSLVPSSSSLLPTSSVPTTFTSTSTTSHLVASHPSLPTFPPFTSTYTGGDEREVEVEGRVELGQREEEIDRVNSGESDKGRGRGRGRGRGGSRGRGRGRSDVMRVEEEREGRSDSADMRESMANISMSPPLRTFVPASTPAHASTSTTAFPAPAVAGTSPTSHVSVDGSGEERSGGAGSMTSIGQSESGEAEKGLSTFERRRMRRQRNQA</sequence>
<dbReference type="PROSITE" id="PS00028">
    <property type="entry name" value="ZINC_FINGER_C2H2_1"/>
    <property type="match status" value="1"/>
</dbReference>
<feature type="compositionally biased region" description="Basic and acidic residues" evidence="2">
    <location>
        <begin position="643"/>
        <end position="665"/>
    </location>
</feature>
<feature type="compositionally biased region" description="Basic residues" evidence="2">
    <location>
        <begin position="746"/>
        <end position="755"/>
    </location>
</feature>
<dbReference type="InterPro" id="IPR013083">
    <property type="entry name" value="Znf_RING/FYVE/PHD"/>
</dbReference>
<dbReference type="InterPro" id="IPR013087">
    <property type="entry name" value="Znf_C2H2_type"/>
</dbReference>